<gene>
    <name evidence="1" type="ORF">Anas_08217</name>
</gene>
<protein>
    <submittedName>
        <fullName evidence="1">Uncharacterized protein</fullName>
    </submittedName>
</protein>
<dbReference type="OrthoDB" id="10405863at2759"/>
<evidence type="ECO:0000313" key="2">
    <source>
        <dbReference type="Proteomes" id="UP000326759"/>
    </source>
</evidence>
<feature type="non-terminal residue" evidence="1">
    <location>
        <position position="1"/>
    </location>
</feature>
<comment type="caution">
    <text evidence="1">The sequence shown here is derived from an EMBL/GenBank/DDBJ whole genome shotgun (WGS) entry which is preliminary data.</text>
</comment>
<keyword evidence="2" id="KW-1185">Reference proteome</keyword>
<dbReference type="EMBL" id="SEYY01003495">
    <property type="protein sequence ID" value="KAB7504253.1"/>
    <property type="molecule type" value="Genomic_DNA"/>
</dbReference>
<dbReference type="SUPFAM" id="SSF53756">
    <property type="entry name" value="UDP-Glycosyltransferase/glycogen phosphorylase"/>
    <property type="match status" value="1"/>
</dbReference>
<organism evidence="1 2">
    <name type="scientific">Armadillidium nasatum</name>
    <dbReference type="NCBI Taxonomy" id="96803"/>
    <lineage>
        <taxon>Eukaryota</taxon>
        <taxon>Metazoa</taxon>
        <taxon>Ecdysozoa</taxon>
        <taxon>Arthropoda</taxon>
        <taxon>Crustacea</taxon>
        <taxon>Multicrustacea</taxon>
        <taxon>Malacostraca</taxon>
        <taxon>Eumalacostraca</taxon>
        <taxon>Peracarida</taxon>
        <taxon>Isopoda</taxon>
        <taxon>Oniscidea</taxon>
        <taxon>Crinocheta</taxon>
        <taxon>Armadillidiidae</taxon>
        <taxon>Armadillidium</taxon>
    </lineage>
</organism>
<name>A0A5N5TC65_9CRUS</name>
<evidence type="ECO:0000313" key="1">
    <source>
        <dbReference type="EMBL" id="KAB7504253.1"/>
    </source>
</evidence>
<accession>A0A5N5TC65</accession>
<reference evidence="1 2" key="1">
    <citation type="journal article" date="2019" name="PLoS Biol.">
        <title>Sex chromosomes control vertical transmission of feminizing Wolbachia symbionts in an isopod.</title>
        <authorList>
            <person name="Becking T."/>
            <person name="Chebbi M.A."/>
            <person name="Giraud I."/>
            <person name="Moumen B."/>
            <person name="Laverre T."/>
            <person name="Caubet Y."/>
            <person name="Peccoud J."/>
            <person name="Gilbert C."/>
            <person name="Cordaux R."/>
        </authorList>
    </citation>
    <scope>NUCLEOTIDE SEQUENCE [LARGE SCALE GENOMIC DNA]</scope>
    <source>
        <strain evidence="1">ANa2</strain>
        <tissue evidence="1">Whole body excluding digestive tract and cuticle</tissue>
    </source>
</reference>
<sequence length="168" mass="19279">GILLVVIIWLVIVKITTLIVIHNPDGWDSALSNEMITISIRNVFQMKETFDNKNVSHLHKYGKRVLSYKGLFVTSFGTKSHYNFYSGIINSLATEGHEITVVTLYDMKFKETSVKQIVPEDNISQKLYGNLFSSSGVGLFFNFLRYTPEMCINSLQTFLQREESKERI</sequence>
<dbReference type="AlphaFoldDB" id="A0A5N5TC65"/>
<proteinExistence type="predicted"/>
<dbReference type="Proteomes" id="UP000326759">
    <property type="component" value="Unassembled WGS sequence"/>
</dbReference>